<evidence type="ECO:0000313" key="6">
    <source>
        <dbReference type="EMBL" id="EAN30389.1"/>
    </source>
</evidence>
<evidence type="ECO:0000256" key="2">
    <source>
        <dbReference type="ARBA" id="ARBA00022980"/>
    </source>
</evidence>
<accession>Q4MYC0</accession>
<dbReference type="GO" id="GO:0003723">
    <property type="term" value="F:RNA binding"/>
    <property type="evidence" value="ECO:0007669"/>
    <property type="project" value="TreeGrafter"/>
</dbReference>
<dbReference type="InterPro" id="IPR002171">
    <property type="entry name" value="Ribosomal_uL2"/>
</dbReference>
<dbReference type="InterPro" id="IPR014722">
    <property type="entry name" value="Rib_uL2_dom2"/>
</dbReference>
<dbReference type="Gene3D" id="2.40.50.140">
    <property type="entry name" value="Nucleic acid-binding proteins"/>
    <property type="match status" value="1"/>
</dbReference>
<dbReference type="PANTHER" id="PTHR13691:SF5">
    <property type="entry name" value="LARGE RIBOSOMAL SUBUNIT PROTEIN UL2M"/>
    <property type="match status" value="1"/>
</dbReference>
<dbReference type="SUPFAM" id="SSF50249">
    <property type="entry name" value="Nucleic acid-binding proteins"/>
    <property type="match status" value="1"/>
</dbReference>
<dbReference type="eggNOG" id="KOG0438">
    <property type="taxonomic scope" value="Eukaryota"/>
</dbReference>
<dbReference type="GO" id="GO:0003735">
    <property type="term" value="F:structural constituent of ribosome"/>
    <property type="evidence" value="ECO:0007669"/>
    <property type="project" value="InterPro"/>
</dbReference>
<evidence type="ECO:0000256" key="3">
    <source>
        <dbReference type="ARBA" id="ARBA00023274"/>
    </source>
</evidence>
<dbReference type="SMART" id="SM01383">
    <property type="entry name" value="Ribosomal_L2"/>
    <property type="match status" value="1"/>
</dbReference>
<dbReference type="AlphaFoldDB" id="Q4MYC0"/>
<dbReference type="VEuPathDB" id="PiroplasmaDB:TpMuguga_05g00003"/>
<dbReference type="GO" id="GO:0005762">
    <property type="term" value="C:mitochondrial large ribosomal subunit"/>
    <property type="evidence" value="ECO:0007669"/>
    <property type="project" value="TreeGrafter"/>
</dbReference>
<dbReference type="InterPro" id="IPR022671">
    <property type="entry name" value="Ribosomal_uL2_CS"/>
</dbReference>
<evidence type="ECO:0000259" key="5">
    <source>
        <dbReference type="SMART" id="SM01383"/>
    </source>
</evidence>
<dbReference type="STRING" id="5875.Q4MYC0"/>
<name>Q4MYC0_THEPA</name>
<dbReference type="OMA" id="NFCYIGI"/>
<comment type="caution">
    <text evidence="6">The sequence shown here is derived from an EMBL/GenBank/DDBJ whole genome shotgun (WGS) entry which is preliminary data.</text>
</comment>
<organism evidence="6 7">
    <name type="scientific">Theileria parva</name>
    <name type="common">East coast fever infection agent</name>
    <dbReference type="NCBI Taxonomy" id="5875"/>
    <lineage>
        <taxon>Eukaryota</taxon>
        <taxon>Sar</taxon>
        <taxon>Alveolata</taxon>
        <taxon>Apicomplexa</taxon>
        <taxon>Aconoidasida</taxon>
        <taxon>Piroplasmida</taxon>
        <taxon>Theileriidae</taxon>
        <taxon>Theileria</taxon>
    </lineage>
</organism>
<dbReference type="Pfam" id="PF03947">
    <property type="entry name" value="Ribosomal_L2_C"/>
    <property type="match status" value="1"/>
</dbReference>
<proteinExistence type="inferred from homology"/>
<keyword evidence="2 6" id="KW-0689">Ribosomal protein</keyword>
<dbReference type="InterPro" id="IPR012340">
    <property type="entry name" value="NA-bd_OB-fold"/>
</dbReference>
<dbReference type="InterPro" id="IPR008991">
    <property type="entry name" value="Translation_prot_SH3-like_sf"/>
</dbReference>
<dbReference type="InterPro" id="IPR014726">
    <property type="entry name" value="Ribosomal_uL2_dom3"/>
</dbReference>
<dbReference type="EMBL" id="AAGK01000009">
    <property type="protein sequence ID" value="EAN30389.1"/>
    <property type="molecule type" value="Genomic_DNA"/>
</dbReference>
<reference evidence="6 7" key="1">
    <citation type="journal article" date="2005" name="Science">
        <title>Genome sequence of Theileria parva, a bovine pathogen that transforms lymphocytes.</title>
        <authorList>
            <person name="Gardner M.J."/>
            <person name="Bishop R."/>
            <person name="Shah T."/>
            <person name="de Villiers E.P."/>
            <person name="Carlton J.M."/>
            <person name="Hall N."/>
            <person name="Ren Q."/>
            <person name="Paulsen I.T."/>
            <person name="Pain A."/>
            <person name="Berriman M."/>
            <person name="Wilson R.J.M."/>
            <person name="Sato S."/>
            <person name="Ralph S.A."/>
            <person name="Mann D.J."/>
            <person name="Xiong Z."/>
            <person name="Shallom S.J."/>
            <person name="Weidman J."/>
            <person name="Jiang L."/>
            <person name="Lynn J."/>
            <person name="Weaver B."/>
            <person name="Shoaibi A."/>
            <person name="Domingo A.R."/>
            <person name="Wasawo D."/>
            <person name="Crabtree J."/>
            <person name="Wortman J.R."/>
            <person name="Haas B."/>
            <person name="Angiuoli S.V."/>
            <person name="Creasy T.H."/>
            <person name="Lu C."/>
            <person name="Suh B."/>
            <person name="Silva J.C."/>
            <person name="Utterback T.R."/>
            <person name="Feldblyum T.V."/>
            <person name="Pertea M."/>
            <person name="Allen J."/>
            <person name="Nierman W.C."/>
            <person name="Taracha E.L.N."/>
            <person name="Salzberg S.L."/>
            <person name="White O.R."/>
            <person name="Fitzhugh H.A."/>
            <person name="Morzaria S."/>
            <person name="Venter J.C."/>
            <person name="Fraser C.M."/>
            <person name="Nene V."/>
        </authorList>
    </citation>
    <scope>NUCLEOTIDE SEQUENCE [LARGE SCALE GENOMIC DNA]</scope>
    <source>
        <strain evidence="6 7">Muguga</strain>
    </source>
</reference>
<evidence type="ECO:0000256" key="1">
    <source>
        <dbReference type="ARBA" id="ARBA00005636"/>
    </source>
</evidence>
<dbReference type="SMART" id="SM01382">
    <property type="entry name" value="Ribosomal_L2_C"/>
    <property type="match status" value="1"/>
</dbReference>
<dbReference type="GO" id="GO:0032543">
    <property type="term" value="P:mitochondrial translation"/>
    <property type="evidence" value="ECO:0007669"/>
    <property type="project" value="TreeGrafter"/>
</dbReference>
<dbReference type="PROSITE" id="PS00467">
    <property type="entry name" value="RIBOSOMAL_L2"/>
    <property type="match status" value="1"/>
</dbReference>
<dbReference type="PIRSF" id="PIRSF002158">
    <property type="entry name" value="Ribosomal_L2"/>
    <property type="match status" value="1"/>
</dbReference>
<sequence>MVIFKINYNKKIGKNNYGRIVTRHREKGRKSLYIPIDLNYFNYETDKKFYIRLLSTESNHMYRNTKLILGLSMEGKTKGQLRYIIKPNKKSLGDLIKFTEKTSKHFGDINYLNNFDINDKLYSLEFKPKIKSKICLSAKCVSILLNKENNLIKIKLPSNKIKKLNNKCYAVYGNSEKVISNFKQKAGTERLFGNRPKVRGSAMNACDHPHGGGEGKAPIGRRSICSFKGKKTKGVKTVKFKNDYIK</sequence>
<dbReference type="Gene3D" id="2.30.30.30">
    <property type="match status" value="1"/>
</dbReference>
<evidence type="ECO:0000313" key="7">
    <source>
        <dbReference type="Proteomes" id="UP000001949"/>
    </source>
</evidence>
<keyword evidence="7" id="KW-1185">Reference proteome</keyword>
<dbReference type="Pfam" id="PF00181">
    <property type="entry name" value="Ribosomal_L2_N"/>
    <property type="match status" value="1"/>
</dbReference>
<dbReference type="Proteomes" id="UP000001949">
    <property type="component" value="Unassembled WGS sequence"/>
</dbReference>
<evidence type="ECO:0000259" key="4">
    <source>
        <dbReference type="SMART" id="SM01382"/>
    </source>
</evidence>
<dbReference type="InParanoid" id="Q4MYC0"/>
<feature type="domain" description="Large ribosomal subunit protein uL2 RNA-binding" evidence="5">
    <location>
        <begin position="13"/>
        <end position="98"/>
    </location>
</feature>
<dbReference type="KEGG" id="tpv:TP05_0003"/>
<dbReference type="Gene3D" id="4.10.950.10">
    <property type="entry name" value="Ribosomal protein L2, domain 3"/>
    <property type="match status" value="1"/>
</dbReference>
<protein>
    <submittedName>
        <fullName evidence="6">Ribosomal protein L2, putative</fullName>
    </submittedName>
</protein>
<dbReference type="SUPFAM" id="SSF50104">
    <property type="entry name" value="Translation proteins SH3-like domain"/>
    <property type="match status" value="1"/>
</dbReference>
<keyword evidence="3" id="KW-0687">Ribonucleoprotein</keyword>
<gene>
    <name evidence="6" type="ordered locus">TP05_0003</name>
</gene>
<dbReference type="InterPro" id="IPR022669">
    <property type="entry name" value="Ribosomal_uL2_C"/>
</dbReference>
<dbReference type="InterPro" id="IPR022666">
    <property type="entry name" value="Ribosomal_uL2_RNA-bd_dom"/>
</dbReference>
<comment type="similarity">
    <text evidence="1">Belongs to the universal ribosomal protein uL2 family.</text>
</comment>
<dbReference type="PANTHER" id="PTHR13691">
    <property type="entry name" value="RIBOSOMAL PROTEIN L2"/>
    <property type="match status" value="1"/>
</dbReference>
<feature type="domain" description="Large ribosomal subunit protein uL2 C-terminal" evidence="4">
    <location>
        <begin position="104"/>
        <end position="231"/>
    </location>
</feature>